<dbReference type="Proteomes" id="UP000231276">
    <property type="component" value="Unassembled WGS sequence"/>
</dbReference>
<dbReference type="PROSITE" id="PS51352">
    <property type="entry name" value="THIOREDOXIN_2"/>
    <property type="match status" value="1"/>
</dbReference>
<feature type="domain" description="Thioredoxin" evidence="1">
    <location>
        <begin position="49"/>
        <end position="220"/>
    </location>
</feature>
<proteinExistence type="predicted"/>
<dbReference type="GO" id="GO:0016491">
    <property type="term" value="F:oxidoreductase activity"/>
    <property type="evidence" value="ECO:0007669"/>
    <property type="project" value="InterPro"/>
</dbReference>
<keyword evidence="2" id="KW-0413">Isomerase</keyword>
<dbReference type="InterPro" id="IPR013766">
    <property type="entry name" value="Thioredoxin_domain"/>
</dbReference>
<sequence>MRIKNKNYPLFFVLLAIIGSVIFLESKKTDRRGKADEIIRESEIVKEPKNLGDLENPEEVSADTDRSEIILQKESLFKRAREISTPDGFINIDDLKIADLIGQKIILVDFWTYSCVNCQRTLPFLNQWHKKYADEGLVIVGLHTPEFEFEKDYENVKKATLKYGVKYPVVLDNDYSTWTAYENRYWPRKYLIDIDGFIVYDHIGEGAYEETETKIVELLNERKKVLGESSAVALEIETPDDAPETDFSKIRTPETYLGWGRAEFLANFPSEDCLDKTCTYFLPQEVALNTYVLGGKWRIEKEKAVLDDDIGVIGIAFSASKVNLVVETESSARAEIWLDGKKIRDIEFNEADLYNLLDLGEEYGLHILEIRLEGKGFSAFAFTFG</sequence>
<dbReference type="Gene3D" id="3.40.30.10">
    <property type="entry name" value="Glutaredoxin"/>
    <property type="match status" value="1"/>
</dbReference>
<dbReference type="AlphaFoldDB" id="A0A2H0DWA5"/>
<dbReference type="InterPro" id="IPR000866">
    <property type="entry name" value="AhpC/TSA"/>
</dbReference>
<protein>
    <submittedName>
        <fullName evidence="2">Thiol-disulfide isomerase</fullName>
    </submittedName>
</protein>
<dbReference type="Gene3D" id="2.60.120.260">
    <property type="entry name" value="Galactose-binding domain-like"/>
    <property type="match status" value="1"/>
</dbReference>
<dbReference type="PANTHER" id="PTHR42852">
    <property type="entry name" value="THIOL:DISULFIDE INTERCHANGE PROTEIN DSBE"/>
    <property type="match status" value="1"/>
</dbReference>
<organism evidence="2 3">
    <name type="scientific">Candidatus Campbellbacteria bacterium CG22_combo_CG10-13_8_21_14_all_43_18</name>
    <dbReference type="NCBI Taxonomy" id="1974530"/>
    <lineage>
        <taxon>Bacteria</taxon>
        <taxon>Candidatus Campbelliibacteriota</taxon>
    </lineage>
</organism>
<name>A0A2H0DWA5_9BACT</name>
<dbReference type="InterPro" id="IPR036249">
    <property type="entry name" value="Thioredoxin-like_sf"/>
</dbReference>
<dbReference type="InterPro" id="IPR050553">
    <property type="entry name" value="Thioredoxin_ResA/DsbE_sf"/>
</dbReference>
<dbReference type="GO" id="GO:0016853">
    <property type="term" value="F:isomerase activity"/>
    <property type="evidence" value="ECO:0007669"/>
    <property type="project" value="UniProtKB-KW"/>
</dbReference>
<evidence type="ECO:0000259" key="1">
    <source>
        <dbReference type="PROSITE" id="PS51352"/>
    </source>
</evidence>
<dbReference type="SUPFAM" id="SSF52833">
    <property type="entry name" value="Thioredoxin-like"/>
    <property type="match status" value="1"/>
</dbReference>
<dbReference type="Pfam" id="PF00578">
    <property type="entry name" value="AhpC-TSA"/>
    <property type="match status" value="1"/>
</dbReference>
<comment type="caution">
    <text evidence="2">The sequence shown here is derived from an EMBL/GenBank/DDBJ whole genome shotgun (WGS) entry which is preliminary data.</text>
</comment>
<dbReference type="InterPro" id="IPR041017">
    <property type="entry name" value="Thioredoxin_10"/>
</dbReference>
<evidence type="ECO:0000313" key="3">
    <source>
        <dbReference type="Proteomes" id="UP000231276"/>
    </source>
</evidence>
<gene>
    <name evidence="2" type="ORF">COW82_02055</name>
</gene>
<dbReference type="EMBL" id="PCTS01000028">
    <property type="protein sequence ID" value="PIP86455.1"/>
    <property type="molecule type" value="Genomic_DNA"/>
</dbReference>
<accession>A0A2H0DWA5</accession>
<reference evidence="2 3" key="1">
    <citation type="submission" date="2017-09" db="EMBL/GenBank/DDBJ databases">
        <title>Depth-based differentiation of microbial function through sediment-hosted aquifers and enrichment of novel symbionts in the deep terrestrial subsurface.</title>
        <authorList>
            <person name="Probst A.J."/>
            <person name="Ladd B."/>
            <person name="Jarett J.K."/>
            <person name="Geller-Mcgrath D.E."/>
            <person name="Sieber C.M."/>
            <person name="Emerson J.B."/>
            <person name="Anantharaman K."/>
            <person name="Thomas B.C."/>
            <person name="Malmstrom R."/>
            <person name="Stieglmeier M."/>
            <person name="Klingl A."/>
            <person name="Woyke T."/>
            <person name="Ryan C.M."/>
            <person name="Banfield J.F."/>
        </authorList>
    </citation>
    <scope>NUCLEOTIDE SEQUENCE [LARGE SCALE GENOMIC DNA]</scope>
    <source>
        <strain evidence="2">CG22_combo_CG10-13_8_21_14_all_43_18</strain>
    </source>
</reference>
<evidence type="ECO:0000313" key="2">
    <source>
        <dbReference type="EMBL" id="PIP86455.1"/>
    </source>
</evidence>
<dbReference type="PANTHER" id="PTHR42852:SF13">
    <property type="entry name" value="PROTEIN DIPZ"/>
    <property type="match status" value="1"/>
</dbReference>
<dbReference type="Pfam" id="PF17991">
    <property type="entry name" value="Thioredoxin_10"/>
    <property type="match status" value="1"/>
</dbReference>
<dbReference type="GO" id="GO:0016209">
    <property type="term" value="F:antioxidant activity"/>
    <property type="evidence" value="ECO:0007669"/>
    <property type="project" value="InterPro"/>
</dbReference>